<protein>
    <submittedName>
        <fullName evidence="2">Uncharacterized protein</fullName>
    </submittedName>
</protein>
<dbReference type="PANTHER" id="PTHR47073:SF2">
    <property type="entry name" value="PROTEIN ANTI-SILENCING 1"/>
    <property type="match status" value="1"/>
</dbReference>
<feature type="compositionally biased region" description="Basic and acidic residues" evidence="1">
    <location>
        <begin position="387"/>
        <end position="403"/>
    </location>
</feature>
<dbReference type="PANTHER" id="PTHR47073">
    <property type="entry name" value="PROTEIN ANTI-SILENCING 1"/>
    <property type="match status" value="1"/>
</dbReference>
<feature type="compositionally biased region" description="Basic and acidic residues" evidence="1">
    <location>
        <begin position="464"/>
        <end position="474"/>
    </location>
</feature>
<name>A0ABR0XRV8_REHGL</name>
<evidence type="ECO:0000256" key="1">
    <source>
        <dbReference type="SAM" id="MobiDB-lite"/>
    </source>
</evidence>
<gene>
    <name evidence="2" type="ORF">DH2020_001669</name>
</gene>
<organism evidence="2 3">
    <name type="scientific">Rehmannia glutinosa</name>
    <name type="common">Chinese foxglove</name>
    <dbReference type="NCBI Taxonomy" id="99300"/>
    <lineage>
        <taxon>Eukaryota</taxon>
        <taxon>Viridiplantae</taxon>
        <taxon>Streptophyta</taxon>
        <taxon>Embryophyta</taxon>
        <taxon>Tracheophyta</taxon>
        <taxon>Spermatophyta</taxon>
        <taxon>Magnoliopsida</taxon>
        <taxon>eudicotyledons</taxon>
        <taxon>Gunneridae</taxon>
        <taxon>Pentapetalae</taxon>
        <taxon>asterids</taxon>
        <taxon>lamiids</taxon>
        <taxon>Lamiales</taxon>
        <taxon>Orobanchaceae</taxon>
        <taxon>Rehmannieae</taxon>
        <taxon>Rehmannia</taxon>
    </lineage>
</organism>
<sequence length="511" mass="55718">MLPIGSLDGTYLDSAVEAIAGKCNVVCISKDSRNPQPSAEELQVADYVFYRTFDVKSCAISDQMDDTVGGLEVKYVFNRRESVRKLDVPNLNSNDKDEERNVIVSAKKLKVAGKDSPQQMNNLKLDENDNRMLEKEDTNVKEVLVERGSLLGEYSSGVDVNSGKNRETAGISIDKETMLGDKNVGCKDSSEKDKFKDIKSPGSQIQVEKRVKSARKSGDLENTQSKKVKKDCTVSLSNLKDINGVQSLSSPGKDEKLSKTSVSLLEETPRSGHAEDLVGFGKDGKLTKDLNSLPGKQSKANDFLPIEKSESAHEKNSVGTQKDKKLGQRERLSIDVASPNGTTRPSPTHVLPNETPKSGSEPEQAAKLVKNLNASMKRPLKASADLSNEKLNTRHDVGHENKDSPSGGRPPKKAKFDDSIKMSEDDEKNTAKKLKDKTCASEIKNPSRLDAYDNTSKSKLGKGASKESFNDKVGKPSKSSLPTPSITTFNGDDGKAEGQIFEVTRRPIVVS</sequence>
<feature type="compositionally biased region" description="Basic and acidic residues" evidence="1">
    <location>
        <begin position="267"/>
        <end position="288"/>
    </location>
</feature>
<feature type="compositionally biased region" description="Basic and acidic residues" evidence="1">
    <location>
        <begin position="180"/>
        <end position="199"/>
    </location>
</feature>
<comment type="caution">
    <text evidence="2">The sequence shown here is derived from an EMBL/GenBank/DDBJ whole genome shotgun (WGS) entry which is preliminary data.</text>
</comment>
<feature type="compositionally biased region" description="Basic and acidic residues" evidence="1">
    <location>
        <begin position="305"/>
        <end position="333"/>
    </location>
</feature>
<reference evidence="2 3" key="1">
    <citation type="journal article" date="2021" name="Comput. Struct. Biotechnol. J.">
        <title>De novo genome assembly of the potent medicinal plant Rehmannia glutinosa using nanopore technology.</title>
        <authorList>
            <person name="Ma L."/>
            <person name="Dong C."/>
            <person name="Song C."/>
            <person name="Wang X."/>
            <person name="Zheng X."/>
            <person name="Niu Y."/>
            <person name="Chen S."/>
            <person name="Feng W."/>
        </authorList>
    </citation>
    <scope>NUCLEOTIDE SEQUENCE [LARGE SCALE GENOMIC DNA]</scope>
    <source>
        <strain evidence="2">DH-2019</strain>
    </source>
</reference>
<feature type="compositionally biased region" description="Polar residues" evidence="1">
    <location>
        <begin position="477"/>
        <end position="490"/>
    </location>
</feature>
<feature type="region of interest" description="Disordered" evidence="1">
    <location>
        <begin position="243"/>
        <end position="498"/>
    </location>
</feature>
<dbReference type="Proteomes" id="UP001318860">
    <property type="component" value="Unassembled WGS sequence"/>
</dbReference>
<dbReference type="EMBL" id="JABTTQ020000002">
    <property type="protein sequence ID" value="KAK6161828.1"/>
    <property type="molecule type" value="Genomic_DNA"/>
</dbReference>
<evidence type="ECO:0000313" key="2">
    <source>
        <dbReference type="EMBL" id="KAK6161828.1"/>
    </source>
</evidence>
<evidence type="ECO:0000313" key="3">
    <source>
        <dbReference type="Proteomes" id="UP001318860"/>
    </source>
</evidence>
<proteinExistence type="predicted"/>
<feature type="compositionally biased region" description="Basic and acidic residues" evidence="1">
    <location>
        <begin position="207"/>
        <end position="219"/>
    </location>
</feature>
<feature type="region of interest" description="Disordered" evidence="1">
    <location>
        <begin position="180"/>
        <end position="229"/>
    </location>
</feature>
<accession>A0ABR0XRV8</accession>
<keyword evidence="3" id="KW-1185">Reference proteome</keyword>
<feature type="compositionally biased region" description="Basic and acidic residues" evidence="1">
    <location>
        <begin position="414"/>
        <end position="423"/>
    </location>
</feature>